<evidence type="ECO:0000313" key="3">
    <source>
        <dbReference type="Proteomes" id="UP000317421"/>
    </source>
</evidence>
<dbReference type="EMBL" id="SJPR01000002">
    <property type="protein sequence ID" value="TWT97908.1"/>
    <property type="molecule type" value="Genomic_DNA"/>
</dbReference>
<evidence type="ECO:0000313" key="2">
    <source>
        <dbReference type="EMBL" id="TWT97908.1"/>
    </source>
</evidence>
<dbReference type="Proteomes" id="UP000317421">
    <property type="component" value="Unassembled WGS sequence"/>
</dbReference>
<comment type="caution">
    <text evidence="2">The sequence shown here is derived from an EMBL/GenBank/DDBJ whole genome shotgun (WGS) entry which is preliminary data.</text>
</comment>
<name>A0A5C6AF10_9BACT</name>
<dbReference type="OrthoDB" id="9808428at2"/>
<keyword evidence="3" id="KW-1185">Reference proteome</keyword>
<reference evidence="2 3" key="1">
    <citation type="submission" date="2019-02" db="EMBL/GenBank/DDBJ databases">
        <title>Deep-cultivation of Planctomycetes and their phenomic and genomic characterization uncovers novel biology.</title>
        <authorList>
            <person name="Wiegand S."/>
            <person name="Jogler M."/>
            <person name="Boedeker C."/>
            <person name="Pinto D."/>
            <person name="Vollmers J."/>
            <person name="Rivas-Marin E."/>
            <person name="Kohn T."/>
            <person name="Peeters S.H."/>
            <person name="Heuer A."/>
            <person name="Rast P."/>
            <person name="Oberbeckmann S."/>
            <person name="Bunk B."/>
            <person name="Jeske O."/>
            <person name="Meyerdierks A."/>
            <person name="Storesund J.E."/>
            <person name="Kallscheuer N."/>
            <person name="Luecker S."/>
            <person name="Lage O.M."/>
            <person name="Pohl T."/>
            <person name="Merkel B.J."/>
            <person name="Hornburger P."/>
            <person name="Mueller R.-W."/>
            <person name="Bruemmer F."/>
            <person name="Labrenz M."/>
            <person name="Spormann A.M."/>
            <person name="Op Den Camp H."/>
            <person name="Overmann J."/>
            <person name="Amann R."/>
            <person name="Jetten M.S.M."/>
            <person name="Mascher T."/>
            <person name="Medema M.H."/>
            <person name="Devos D.P."/>
            <person name="Kaster A.-K."/>
            <person name="Ovreas L."/>
            <person name="Rohde M."/>
            <person name="Galperin M.Y."/>
            <person name="Jogler C."/>
        </authorList>
    </citation>
    <scope>NUCLEOTIDE SEQUENCE [LARGE SCALE GENOMIC DNA]</scope>
    <source>
        <strain evidence="2 3">Pla108</strain>
    </source>
</reference>
<dbReference type="InterPro" id="IPR011335">
    <property type="entry name" value="Restrct_endonuc-II-like"/>
</dbReference>
<dbReference type="SUPFAM" id="SSF52980">
    <property type="entry name" value="Restriction endonuclease-like"/>
    <property type="match status" value="1"/>
</dbReference>
<sequence length="195" mass="21753">MTAAERLPLVSVEDYLAAELASEVRHEYVGGYVHAMAGGKTAHNRVKGNVFASLHKRLQGKPCEPFDSDMKVRFYSAGLPRFYYPDAMVVCEPNDPDSVYQDRPAVAVEVLSESTRRLDELEKRDGYLTIPSLQAYLLVEPDAAKITVYRRRTEGLGVEAFDAELYTGLDAVVPLSEIEVELPLAEVYERVELPA</sequence>
<evidence type="ECO:0000259" key="1">
    <source>
        <dbReference type="Pfam" id="PF05685"/>
    </source>
</evidence>
<accession>A0A5C6AF10</accession>
<dbReference type="PANTHER" id="PTHR36558:SF1">
    <property type="entry name" value="RESTRICTION ENDONUCLEASE DOMAIN-CONTAINING PROTEIN-RELATED"/>
    <property type="match status" value="1"/>
</dbReference>
<dbReference type="Pfam" id="PF05685">
    <property type="entry name" value="Uma2"/>
    <property type="match status" value="1"/>
</dbReference>
<dbReference type="InterPro" id="IPR008538">
    <property type="entry name" value="Uma2"/>
</dbReference>
<gene>
    <name evidence="2" type="ORF">Pla108_20620</name>
</gene>
<dbReference type="AlphaFoldDB" id="A0A5C6AF10"/>
<dbReference type="Gene3D" id="3.90.1570.10">
    <property type="entry name" value="tt1808, chain A"/>
    <property type="match status" value="1"/>
</dbReference>
<dbReference type="CDD" id="cd06260">
    <property type="entry name" value="DUF820-like"/>
    <property type="match status" value="1"/>
</dbReference>
<dbReference type="InterPro" id="IPR012296">
    <property type="entry name" value="Nuclease_put_TT1808"/>
</dbReference>
<dbReference type="PANTHER" id="PTHR36558">
    <property type="entry name" value="GLR1098 PROTEIN"/>
    <property type="match status" value="1"/>
</dbReference>
<organism evidence="2 3">
    <name type="scientific">Botrimarina colliarenosi</name>
    <dbReference type="NCBI Taxonomy" id="2528001"/>
    <lineage>
        <taxon>Bacteria</taxon>
        <taxon>Pseudomonadati</taxon>
        <taxon>Planctomycetota</taxon>
        <taxon>Planctomycetia</taxon>
        <taxon>Pirellulales</taxon>
        <taxon>Lacipirellulaceae</taxon>
        <taxon>Botrimarina</taxon>
    </lineage>
</organism>
<protein>
    <recommendedName>
        <fullName evidence="1">Putative restriction endonuclease domain-containing protein</fullName>
    </recommendedName>
</protein>
<feature type="domain" description="Putative restriction endonuclease" evidence="1">
    <location>
        <begin position="12"/>
        <end position="155"/>
    </location>
</feature>
<proteinExistence type="predicted"/>
<dbReference type="RefSeq" id="WP_146444800.1">
    <property type="nucleotide sequence ID" value="NZ_SJPR01000002.1"/>
</dbReference>